<evidence type="ECO:0000313" key="10">
    <source>
        <dbReference type="Proteomes" id="UP000000844"/>
    </source>
</evidence>
<dbReference type="GO" id="GO:0001510">
    <property type="term" value="P:RNA methylation"/>
    <property type="evidence" value="ECO:0007669"/>
    <property type="project" value="InterPro"/>
</dbReference>
<dbReference type="PANTHER" id="PTHR22807">
    <property type="entry name" value="NOP2 YEAST -RELATED NOL1/NOP2/FMU SUN DOMAIN-CONTAINING"/>
    <property type="match status" value="1"/>
</dbReference>
<evidence type="ECO:0000256" key="5">
    <source>
        <dbReference type="ARBA" id="ARBA00022884"/>
    </source>
</evidence>
<feature type="binding site" evidence="6">
    <location>
        <position position="420"/>
    </location>
    <ligand>
        <name>S-adenosyl-L-methionine</name>
        <dbReference type="ChEBI" id="CHEBI:59789"/>
    </ligand>
</feature>
<dbReference type="PROSITE" id="PS01153">
    <property type="entry name" value="NOL1_NOP2_SUN"/>
    <property type="match status" value="1"/>
</dbReference>
<evidence type="ECO:0000256" key="7">
    <source>
        <dbReference type="SAM" id="MobiDB-lite"/>
    </source>
</evidence>
<keyword evidence="3 6" id="KW-0808">Transferase</keyword>
<dbReference type="PANTHER" id="PTHR22807:SF53">
    <property type="entry name" value="RIBOSOMAL RNA SMALL SUBUNIT METHYLTRANSFERASE B-RELATED"/>
    <property type="match status" value="1"/>
</dbReference>
<dbReference type="EMBL" id="CP001778">
    <property type="protein sequence ID" value="ADD42256.1"/>
    <property type="molecule type" value="Genomic_DNA"/>
</dbReference>
<dbReference type="Pfam" id="PF01189">
    <property type="entry name" value="Methyltr_RsmB-F"/>
    <property type="match status" value="1"/>
</dbReference>
<feature type="region of interest" description="Disordered" evidence="7">
    <location>
        <begin position="189"/>
        <end position="258"/>
    </location>
</feature>
<dbReference type="eggNOG" id="COG0144">
    <property type="taxonomic scope" value="Bacteria"/>
</dbReference>
<dbReference type="GO" id="GO:0003723">
    <property type="term" value="F:RNA binding"/>
    <property type="evidence" value="ECO:0007669"/>
    <property type="project" value="UniProtKB-UniRule"/>
</dbReference>
<evidence type="ECO:0000256" key="1">
    <source>
        <dbReference type="ARBA" id="ARBA00007494"/>
    </source>
</evidence>
<evidence type="ECO:0000256" key="3">
    <source>
        <dbReference type="ARBA" id="ARBA00022679"/>
    </source>
</evidence>
<dbReference type="RefSeq" id="WP_013017827.1">
    <property type="nucleotide sequence ID" value="NC_013947.1"/>
</dbReference>
<keyword evidence="10" id="KW-1185">Reference proteome</keyword>
<dbReference type="SUPFAM" id="SSF48013">
    <property type="entry name" value="NusB-like"/>
    <property type="match status" value="1"/>
</dbReference>
<feature type="binding site" evidence="6">
    <location>
        <position position="380"/>
    </location>
    <ligand>
        <name>S-adenosyl-L-methionine</name>
        <dbReference type="ChEBI" id="CHEBI:59789"/>
    </ligand>
</feature>
<sequence length="532" mass="56564">MTDRRHDRGASRDPRHGRHGRSATVDNPRRIAYEVLAAVSTQDAYANLVLPKLLRHRGVSGRDAAFATELSYGTLRRRGSLDAVIASASGRAVSALDQSVADVLRLGVYQLLYTRVAAHAAANTTVSLARKVCGHRPAGFVNAVMRKVSRYSLEDWLDKLSTGEELADLALRQSHPEWIVRRFAEALAGPSESGSASGEPSDSGAGPTGPAELRVEVDETGFLPETYPTAVRRDESRAAATDSPAGAVEPHGDTDGAEAEPDELVAALAADNVSPAVQLCARPGLIDATELARQTDGSLGRWSAYAVELDSGDPGDLAAIRDGRAHVQDEGSQLVALALAAAPLTGRDERWLDLCAGPGGKAALLGSLAARRDAKLTAVEVAEHRARLVAETTKDLDVDVVTADGRTYTTSDSFDRVLVDAPCSGLGALRRRPEARWRRAESDLDGLRELQTELLASALRLVRPGGVVAYVTCSPVIAETHEIVATATGASLVDARPLFPAELPHLGDGPTVQLWPHRHGTDAMFCAILRRD</sequence>
<organism evidence="9 10">
    <name type="scientific">Stackebrandtia nassauensis (strain DSM 44728 / CIP 108903 / NRRL B-16338 / NBRC 102104 / LLR-40K-21)</name>
    <dbReference type="NCBI Taxonomy" id="446470"/>
    <lineage>
        <taxon>Bacteria</taxon>
        <taxon>Bacillati</taxon>
        <taxon>Actinomycetota</taxon>
        <taxon>Actinomycetes</taxon>
        <taxon>Glycomycetales</taxon>
        <taxon>Glycomycetaceae</taxon>
        <taxon>Stackebrandtia</taxon>
    </lineage>
</organism>
<dbReference type="Pfam" id="PF01029">
    <property type="entry name" value="NusB"/>
    <property type="match status" value="1"/>
</dbReference>
<dbReference type="AlphaFoldDB" id="D3Q681"/>
<name>D3Q681_STANL</name>
<dbReference type="KEGG" id="sna:Snas_2576"/>
<evidence type="ECO:0000259" key="8">
    <source>
        <dbReference type="PROSITE" id="PS51686"/>
    </source>
</evidence>
<dbReference type="InterPro" id="IPR023267">
    <property type="entry name" value="RCMT"/>
</dbReference>
<gene>
    <name evidence="9" type="ordered locus">Snas_2576</name>
</gene>
<reference evidence="9 10" key="1">
    <citation type="journal article" date="2009" name="Stand. Genomic Sci.">
        <title>Complete genome sequence of Stackebrandtia nassauensis type strain (LLR-40K-21).</title>
        <authorList>
            <person name="Munk C."/>
            <person name="Lapidus A."/>
            <person name="Copeland A."/>
            <person name="Jando M."/>
            <person name="Mayilraj S."/>
            <person name="Glavina Del Rio T."/>
            <person name="Nolan M."/>
            <person name="Chen F."/>
            <person name="Lucas S."/>
            <person name="Tice H."/>
            <person name="Cheng J.F."/>
            <person name="Han C."/>
            <person name="Detter J.C."/>
            <person name="Bruce D."/>
            <person name="Goodwin L."/>
            <person name="Chain P."/>
            <person name="Pitluck S."/>
            <person name="Goker M."/>
            <person name="Ovchinikova G."/>
            <person name="Pati A."/>
            <person name="Ivanova N."/>
            <person name="Mavromatis K."/>
            <person name="Chen A."/>
            <person name="Palaniappan K."/>
            <person name="Land M."/>
            <person name="Hauser L."/>
            <person name="Chang Y.J."/>
            <person name="Jeffries C.D."/>
            <person name="Bristow J."/>
            <person name="Eisen J.A."/>
            <person name="Markowitz V."/>
            <person name="Hugenholtz P."/>
            <person name="Kyrpides N.C."/>
            <person name="Klenk H.P."/>
        </authorList>
    </citation>
    <scope>NUCLEOTIDE SEQUENCE [LARGE SCALE GENOMIC DNA]</scope>
    <source>
        <strain evidence="10">DSM 44728 / CIP 108903 / NRRL B-16338 / NBRC 102104 / LLR-40K-21</strain>
    </source>
</reference>
<dbReference type="GO" id="GO:0006355">
    <property type="term" value="P:regulation of DNA-templated transcription"/>
    <property type="evidence" value="ECO:0007669"/>
    <property type="project" value="InterPro"/>
</dbReference>
<protein>
    <submittedName>
        <fullName evidence="9">Fmu (Sun) domain protein</fullName>
    </submittedName>
</protein>
<accession>D3Q681</accession>
<dbReference type="CDD" id="cd02440">
    <property type="entry name" value="AdoMet_MTases"/>
    <property type="match status" value="1"/>
</dbReference>
<dbReference type="HOGENOM" id="CLU_005316_0_3_11"/>
<keyword evidence="5 6" id="KW-0694">RNA-binding</keyword>
<feature type="compositionally biased region" description="Basic and acidic residues" evidence="7">
    <location>
        <begin position="1"/>
        <end position="14"/>
    </location>
</feature>
<dbReference type="PROSITE" id="PS51686">
    <property type="entry name" value="SAM_MT_RSMB_NOP"/>
    <property type="match status" value="1"/>
</dbReference>
<dbReference type="InterPro" id="IPR018314">
    <property type="entry name" value="RsmB/NOL1/NOP2-like_CS"/>
</dbReference>
<dbReference type="InterPro" id="IPR006027">
    <property type="entry name" value="NusB_RsmB_TIM44"/>
</dbReference>
<comment type="similarity">
    <text evidence="1 6">Belongs to the class I-like SAM-binding methyltransferase superfamily. RsmB/NOP family.</text>
</comment>
<dbReference type="InterPro" id="IPR029063">
    <property type="entry name" value="SAM-dependent_MTases_sf"/>
</dbReference>
<dbReference type="Gene3D" id="1.10.940.10">
    <property type="entry name" value="NusB-like"/>
    <property type="match status" value="1"/>
</dbReference>
<evidence type="ECO:0000256" key="2">
    <source>
        <dbReference type="ARBA" id="ARBA00022603"/>
    </source>
</evidence>
<evidence type="ECO:0000256" key="4">
    <source>
        <dbReference type="ARBA" id="ARBA00022691"/>
    </source>
</evidence>
<evidence type="ECO:0000313" key="9">
    <source>
        <dbReference type="EMBL" id="ADD42256.1"/>
    </source>
</evidence>
<dbReference type="eggNOG" id="COG0781">
    <property type="taxonomic scope" value="Bacteria"/>
</dbReference>
<dbReference type="Proteomes" id="UP000000844">
    <property type="component" value="Chromosome"/>
</dbReference>
<dbReference type="STRING" id="446470.Snas_2576"/>
<dbReference type="PRINTS" id="PR02008">
    <property type="entry name" value="RCMTFAMILY"/>
</dbReference>
<proteinExistence type="inferred from homology"/>
<feature type="binding site" evidence="6">
    <location>
        <position position="404"/>
    </location>
    <ligand>
        <name>S-adenosyl-L-methionine</name>
        <dbReference type="ChEBI" id="CHEBI:59789"/>
    </ligand>
</feature>
<evidence type="ECO:0000256" key="6">
    <source>
        <dbReference type="PROSITE-ProRule" id="PRU01023"/>
    </source>
</evidence>
<dbReference type="InterPro" id="IPR035926">
    <property type="entry name" value="NusB-like_sf"/>
</dbReference>
<dbReference type="InterPro" id="IPR001678">
    <property type="entry name" value="MeTrfase_RsmB-F_NOP2_dom"/>
</dbReference>
<feature type="region of interest" description="Disordered" evidence="7">
    <location>
        <begin position="1"/>
        <end position="24"/>
    </location>
</feature>
<keyword evidence="2 6" id="KW-0489">Methyltransferase</keyword>
<feature type="compositionally biased region" description="Low complexity" evidence="7">
    <location>
        <begin position="189"/>
        <end position="205"/>
    </location>
</feature>
<feature type="active site" description="Nucleophile" evidence="6">
    <location>
        <position position="473"/>
    </location>
</feature>
<dbReference type="SUPFAM" id="SSF53335">
    <property type="entry name" value="S-adenosyl-L-methionine-dependent methyltransferases"/>
    <property type="match status" value="1"/>
</dbReference>
<dbReference type="GO" id="GO:0008173">
    <property type="term" value="F:RNA methyltransferase activity"/>
    <property type="evidence" value="ECO:0007669"/>
    <property type="project" value="InterPro"/>
</dbReference>
<dbReference type="InterPro" id="IPR049560">
    <property type="entry name" value="MeTrfase_RsmB-F_NOP2_cat"/>
</dbReference>
<feature type="domain" description="SAM-dependent MTase RsmB/NOP-type" evidence="8">
    <location>
        <begin position="240"/>
        <end position="532"/>
    </location>
</feature>
<keyword evidence="4 6" id="KW-0949">S-adenosyl-L-methionine</keyword>
<dbReference type="Gene3D" id="3.40.50.150">
    <property type="entry name" value="Vaccinia Virus protein VP39"/>
    <property type="match status" value="1"/>
</dbReference>
<feature type="binding site" evidence="6">
    <location>
        <begin position="355"/>
        <end position="361"/>
    </location>
    <ligand>
        <name>S-adenosyl-L-methionine</name>
        <dbReference type="ChEBI" id="CHEBI:59789"/>
    </ligand>
</feature>